<feature type="region of interest" description="Disordered" evidence="1">
    <location>
        <begin position="167"/>
        <end position="188"/>
    </location>
</feature>
<evidence type="ECO:0000256" key="2">
    <source>
        <dbReference type="SAM" id="Phobius"/>
    </source>
</evidence>
<dbReference type="InterPro" id="IPR013783">
    <property type="entry name" value="Ig-like_fold"/>
</dbReference>
<dbReference type="BioCyc" id="MMAZ1236903:G139K-2076-MONOMER"/>
<evidence type="ECO:0000259" key="3">
    <source>
        <dbReference type="Pfam" id="PF07760"/>
    </source>
</evidence>
<evidence type="ECO:0000256" key="1">
    <source>
        <dbReference type="SAM" id="MobiDB-lite"/>
    </source>
</evidence>
<keyword evidence="2" id="KW-1133">Transmembrane helix</keyword>
<feature type="transmembrane region" description="Helical" evidence="2">
    <location>
        <begin position="228"/>
        <end position="247"/>
    </location>
</feature>
<proteinExistence type="predicted"/>
<evidence type="ECO:0000313" key="4">
    <source>
        <dbReference type="EMBL" id="AGF97497.1"/>
    </source>
</evidence>
<sequence>MLPGYKVSEKYWENIISFVELLHSRMPHLKKCVFVDDLLAVTILSCLGVIFVLVPPFNETFLRIPVALSLFFFVPGYAFISALFPGNKEISGIERFTLSVGFSLVLTVFDGFLISLLPWGYRPAPIVISILGITTFFSILAIFTRKLKDESEQFSFSLKEFIKSIQSDEVDEEPEESEEPEEMTSPVEVRRFHRSKSKVKAKGLKYPSITGKGADTRKKPLPPEIEKALVIALIGSIIISSAMLAYAKMTREKETFTMLYLLGPDGKAEGYPDESFINVPVNVTVGIENHELQSVNYVLQMKIDEEVIQELNVPLKDGEVWQKNLTYTRHSLKNDRSKLEFALFKEKPDYFSYRSVHLYLDNNNTFTHLVDEKYTDASSLPVIKNGEMESSEIWNFTSNTEYITGSYVSGSGVNSSLAYRISSSYNGSLFDQPGQSGEISQNITCDEDTMAVLSAYVIDNFNLTSKEDSQLKYVAVNGDTVWTDGVSEAEGWQHLEIPVSLQAGENNLSFGLRQMPGEIVPVDVFWDRISFKPLSELSAYISETNTVETVPPTSSVLELPAFTDNKTFTVSWNGTDDLSGIAYYSIDSSTDGVNWEPWISKTTDNSSSFSGKDNQTYYFRSRAVDRAGNEEPEHPEPDARTQIYTGAPRVMLDIFPNPCKTATTFNVTYPVPLQSAVCLVTRDGFESESCELTTSDNITWTGNYIARNGDYFRVEAVCTDVFGNTVSTLDELFVDRSISNFTIELTPRTINKGDLEINVTPSTTLKSRPSVSVSGSPAVNVTYLTYSDGSYYYKARIKSELNEGEHKVSVNGYDLESEQMTGNTTFIVDHSG</sequence>
<feature type="transmembrane region" description="Helical" evidence="2">
    <location>
        <begin position="96"/>
        <end position="117"/>
    </location>
</feature>
<dbReference type="Gene3D" id="2.60.40.10">
    <property type="entry name" value="Immunoglobulins"/>
    <property type="match status" value="1"/>
</dbReference>
<keyword evidence="2" id="KW-0472">Membrane</keyword>
<name>M1PAH7_METMZ</name>
<feature type="transmembrane region" description="Helical" evidence="2">
    <location>
        <begin position="33"/>
        <end position="54"/>
    </location>
</feature>
<feature type="domain" description="DUF1616" evidence="3">
    <location>
        <begin position="42"/>
        <end position="360"/>
    </location>
</feature>
<dbReference type="InterPro" id="IPR011674">
    <property type="entry name" value="DUF1616"/>
</dbReference>
<dbReference type="KEGG" id="mmaz:MmTuc01_2169"/>
<dbReference type="AlphaFoldDB" id="M1PAH7"/>
<dbReference type="EMBL" id="CP004144">
    <property type="protein sequence ID" value="AGF97497.1"/>
    <property type="molecule type" value="Genomic_DNA"/>
</dbReference>
<organism evidence="4 5">
    <name type="scientific">Methanosarcina mazei Tuc01</name>
    <dbReference type="NCBI Taxonomy" id="1236903"/>
    <lineage>
        <taxon>Archaea</taxon>
        <taxon>Methanobacteriati</taxon>
        <taxon>Methanobacteriota</taxon>
        <taxon>Stenosarchaea group</taxon>
        <taxon>Methanomicrobia</taxon>
        <taxon>Methanosarcinales</taxon>
        <taxon>Methanosarcinaceae</taxon>
        <taxon>Methanosarcina</taxon>
    </lineage>
</organism>
<dbReference type="Proteomes" id="UP000011718">
    <property type="component" value="Chromosome"/>
</dbReference>
<feature type="transmembrane region" description="Helical" evidence="2">
    <location>
        <begin position="123"/>
        <end position="143"/>
    </location>
</feature>
<dbReference type="Pfam" id="PF07760">
    <property type="entry name" value="DUF1616"/>
    <property type="match status" value="1"/>
</dbReference>
<accession>M1PAH7</accession>
<protein>
    <recommendedName>
        <fullName evidence="3">DUF1616 domain-containing protein</fullName>
    </recommendedName>
</protein>
<feature type="compositionally biased region" description="Acidic residues" evidence="1">
    <location>
        <begin position="168"/>
        <end position="182"/>
    </location>
</feature>
<reference evidence="4 5" key="1">
    <citation type="journal article" date="2013" name="Genome Announc.">
        <title>Complete Genome of a Methanosarcina mazei Strain Isolated from Sediment Samples from an Amazonian Flooded Area.</title>
        <authorList>
            <person name="Assis das Gracas D."/>
            <person name="Thiago Juca Ramos R."/>
            <person name="Vieira Araujo A.C."/>
            <person name="Zahlouth R."/>
            <person name="Ribeiro Carneiro A."/>
            <person name="Souza Lopes T."/>
            <person name="Azevedo Barauna R."/>
            <person name="Azevedo V."/>
            <person name="Cruz Schneider M.P."/>
            <person name="Pellizari V.H."/>
            <person name="Silva A."/>
        </authorList>
    </citation>
    <scope>NUCLEOTIDE SEQUENCE [LARGE SCALE GENOMIC DNA]</scope>
    <source>
        <strain evidence="4 5">Tuc01</strain>
    </source>
</reference>
<dbReference type="HOGENOM" id="CLU_346699_0_0_2"/>
<evidence type="ECO:0000313" key="5">
    <source>
        <dbReference type="Proteomes" id="UP000011718"/>
    </source>
</evidence>
<keyword evidence="2" id="KW-0812">Transmembrane</keyword>
<gene>
    <name evidence="4" type="ORF">MmTuc01_2169</name>
</gene>
<feature type="transmembrane region" description="Helical" evidence="2">
    <location>
        <begin position="60"/>
        <end position="84"/>
    </location>
</feature>